<proteinExistence type="predicted"/>
<protein>
    <recommendedName>
        <fullName evidence="3">Ribbon-helix-helix protein CopG domain-containing protein</fullName>
    </recommendedName>
</protein>
<name>A0A378UCM5_MORLA</name>
<gene>
    <name evidence="1" type="ORF">NCTC7911_03131</name>
</gene>
<accession>A0A378UCM5</accession>
<reference evidence="1 2" key="1">
    <citation type="submission" date="2018-06" db="EMBL/GenBank/DDBJ databases">
        <authorList>
            <consortium name="Pathogen Informatics"/>
            <person name="Doyle S."/>
        </authorList>
    </citation>
    <scope>NUCLEOTIDE SEQUENCE [LARGE SCALE GENOMIC DNA]</scope>
    <source>
        <strain evidence="1 2">NCTC7911</strain>
    </source>
</reference>
<dbReference type="EMBL" id="UGQC01000007">
    <property type="protein sequence ID" value="STZ74950.1"/>
    <property type="molecule type" value="Genomic_DNA"/>
</dbReference>
<dbReference type="AlphaFoldDB" id="A0A378UCM5"/>
<organism evidence="1 2">
    <name type="scientific">Moraxella lacunata</name>
    <dbReference type="NCBI Taxonomy" id="477"/>
    <lineage>
        <taxon>Bacteria</taxon>
        <taxon>Pseudomonadati</taxon>
        <taxon>Pseudomonadota</taxon>
        <taxon>Gammaproteobacteria</taxon>
        <taxon>Moraxellales</taxon>
        <taxon>Moraxellaceae</taxon>
        <taxon>Moraxella</taxon>
    </lineage>
</organism>
<sequence>MPNLATSKPTKARTSIALDFEKKKAIEEIARQQNRTPHYVMIEMISKGIQEAQEQAEYEKWVEKRVMAVYDRVQKQGSNGKTSSQVFATLHEKMNQYANHQ</sequence>
<evidence type="ECO:0000313" key="2">
    <source>
        <dbReference type="Proteomes" id="UP000254107"/>
    </source>
</evidence>
<evidence type="ECO:0000313" key="1">
    <source>
        <dbReference type="EMBL" id="STZ74950.1"/>
    </source>
</evidence>
<evidence type="ECO:0008006" key="3">
    <source>
        <dbReference type="Google" id="ProtNLM"/>
    </source>
</evidence>
<keyword evidence="2" id="KW-1185">Reference proteome</keyword>
<dbReference type="Proteomes" id="UP000254107">
    <property type="component" value="Unassembled WGS sequence"/>
</dbReference>